<dbReference type="AlphaFoldDB" id="A0A1S8YNS3"/>
<keyword evidence="6" id="KW-1185">Reference proteome</keyword>
<dbReference type="SUPFAM" id="SSF51735">
    <property type="entry name" value="NAD(P)-binding Rossmann-fold domains"/>
    <property type="match status" value="1"/>
</dbReference>
<proteinExistence type="predicted"/>
<evidence type="ECO:0000256" key="3">
    <source>
        <dbReference type="SAM" id="Phobius"/>
    </source>
</evidence>
<keyword evidence="2" id="KW-0560">Oxidoreductase</keyword>
<dbReference type="Pfam" id="PF05368">
    <property type="entry name" value="NmrA"/>
    <property type="match status" value="1"/>
</dbReference>
<keyword evidence="3" id="KW-0472">Membrane</keyword>
<dbReference type="Gene3D" id="3.40.50.720">
    <property type="entry name" value="NAD(P)-binding Rossmann-like Domain"/>
    <property type="match status" value="1"/>
</dbReference>
<reference evidence="5 6" key="1">
    <citation type="submission" date="2016-12" db="EMBL/GenBank/DDBJ databases">
        <title>Izhakiella australiana sp. nov. of genus Izhakiella isolated from Australian desert.</title>
        <authorList>
            <person name="Ji M."/>
        </authorList>
    </citation>
    <scope>NUCLEOTIDE SEQUENCE [LARGE SCALE GENOMIC DNA]</scope>
    <source>
        <strain evidence="5 6">D4N98</strain>
    </source>
</reference>
<protein>
    <submittedName>
        <fullName evidence="5">Aromatic alcohol reductase</fullName>
    </submittedName>
</protein>
<dbReference type="RefSeq" id="WP_078002331.1">
    <property type="nucleotide sequence ID" value="NZ_MRUL01000004.1"/>
</dbReference>
<keyword evidence="3" id="KW-1133">Transmembrane helix</keyword>
<dbReference type="InterPro" id="IPR036291">
    <property type="entry name" value="NAD(P)-bd_dom_sf"/>
</dbReference>
<dbReference type="InterPro" id="IPR051609">
    <property type="entry name" value="NmrA/Isoflavone_reductase-like"/>
</dbReference>
<organism evidence="5 6">
    <name type="scientific">Izhakiella australiensis</name>
    <dbReference type="NCBI Taxonomy" id="1926881"/>
    <lineage>
        <taxon>Bacteria</taxon>
        <taxon>Pseudomonadati</taxon>
        <taxon>Pseudomonadota</taxon>
        <taxon>Gammaproteobacteria</taxon>
        <taxon>Enterobacterales</taxon>
        <taxon>Erwiniaceae</taxon>
        <taxon>Izhakiella</taxon>
    </lineage>
</organism>
<dbReference type="Proteomes" id="UP000190667">
    <property type="component" value="Unassembled WGS sequence"/>
</dbReference>
<feature type="transmembrane region" description="Helical" evidence="3">
    <location>
        <begin position="12"/>
        <end position="29"/>
    </location>
</feature>
<dbReference type="STRING" id="1926881.BTJ39_08925"/>
<evidence type="ECO:0000259" key="4">
    <source>
        <dbReference type="Pfam" id="PF05368"/>
    </source>
</evidence>
<evidence type="ECO:0000256" key="2">
    <source>
        <dbReference type="ARBA" id="ARBA00023002"/>
    </source>
</evidence>
<evidence type="ECO:0000313" key="5">
    <source>
        <dbReference type="EMBL" id="OON40518.1"/>
    </source>
</evidence>
<comment type="caution">
    <text evidence="5">The sequence shown here is derived from an EMBL/GenBank/DDBJ whole genome shotgun (WGS) entry which is preliminary data.</text>
</comment>
<dbReference type="InterPro" id="IPR008030">
    <property type="entry name" value="NmrA-like"/>
</dbReference>
<dbReference type="OrthoDB" id="5540862at2"/>
<keyword evidence="3" id="KW-0812">Transmembrane</keyword>
<dbReference type="PANTHER" id="PTHR47706:SF6">
    <property type="entry name" value="NMRA-LIKE FAMILY PROTEIN (AFU_ORTHOLOGUE AFUA_6G00280)"/>
    <property type="match status" value="1"/>
</dbReference>
<name>A0A1S8YNS3_9GAMM</name>
<dbReference type="Gene3D" id="3.90.25.10">
    <property type="entry name" value="UDP-galactose 4-epimerase, domain 1"/>
    <property type="match status" value="1"/>
</dbReference>
<dbReference type="PANTHER" id="PTHR47706">
    <property type="entry name" value="NMRA-LIKE FAMILY PROTEIN"/>
    <property type="match status" value="1"/>
</dbReference>
<dbReference type="GO" id="GO:0016491">
    <property type="term" value="F:oxidoreductase activity"/>
    <property type="evidence" value="ECO:0007669"/>
    <property type="project" value="UniProtKB-KW"/>
</dbReference>
<evidence type="ECO:0000256" key="1">
    <source>
        <dbReference type="ARBA" id="ARBA00022857"/>
    </source>
</evidence>
<feature type="domain" description="NmrA-like" evidence="4">
    <location>
        <begin position="9"/>
        <end position="252"/>
    </location>
</feature>
<evidence type="ECO:0000313" key="6">
    <source>
        <dbReference type="Proteomes" id="UP000190667"/>
    </source>
</evidence>
<gene>
    <name evidence="5" type="ORF">BTJ39_08925</name>
</gene>
<sequence length="314" mass="35114">MKHTQTKQRQNILIIGAGELGMAMIKAFVASRKTPPDIRLSVLLRPAAHHNSQPAYLQRDKQLAEWGIEVVTADLSRDDQSSLAQLFKPFNAVINCSGFAGGAGTQLKISQAVISAGIERYFPWQFGVDYDRIGMGSGQPVWDEQLQVRHLLRQQSATAWVIISTGMFISFLFEPDFGVIEIENQKLFALGAADYALTLTTAEDIGRLTADVFFYQPAVQNDIIYTAGDTVTYSQLAQLLSEHFCRPFTLEVRSRAQLQQRLFLQGDVASAYQLAFARQSGIAWPKSQSWNARRGIEVTDVKRWLQENRSLTPA</sequence>
<dbReference type="EMBL" id="MRUL01000004">
    <property type="protein sequence ID" value="OON40518.1"/>
    <property type="molecule type" value="Genomic_DNA"/>
</dbReference>
<accession>A0A1S8YNS3</accession>
<keyword evidence="1" id="KW-0521">NADP</keyword>
<dbReference type="InterPro" id="IPR045312">
    <property type="entry name" value="PCBER-like"/>
</dbReference>
<dbReference type="CDD" id="cd05259">
    <property type="entry name" value="PCBER_SDR_a"/>
    <property type="match status" value="1"/>
</dbReference>